<evidence type="ECO:0000313" key="2">
    <source>
        <dbReference type="Proteomes" id="UP000008555"/>
    </source>
</evidence>
<evidence type="ECO:0000313" key="1">
    <source>
        <dbReference type="EMBL" id="ABS78122.1"/>
    </source>
</evidence>
<dbReference type="RefSeq" id="WP_005771477.1">
    <property type="nucleotide sequence ID" value="NC_009727.1"/>
</dbReference>
<name>A9KCZ6_COXBN</name>
<accession>A9KCZ6</accession>
<protein>
    <submittedName>
        <fullName evidence="1">Uncharacterized protein</fullName>
    </submittedName>
</protein>
<dbReference type="HOGENOM" id="CLU_3042509_0_0_6"/>
<dbReference type="AlphaFoldDB" id="A9KCZ6"/>
<sequence>MERSEIRVLRIGSRIPLALHTGYGWIRFVKKICMFMDSSAIETVLNDTHNAKIAQ</sequence>
<dbReference type="Proteomes" id="UP000008555">
    <property type="component" value="Chromosome"/>
</dbReference>
<reference evidence="1 2" key="1">
    <citation type="journal article" date="2009" name="Infect. Immun.">
        <title>Comparative genomics reveal extensive transposon-mediated genomic plasticity and diversity among potential effector proteins within the genus Coxiella.</title>
        <authorList>
            <person name="Beare P.A."/>
            <person name="Unsworth N."/>
            <person name="Andoh M."/>
            <person name="Voth D.E."/>
            <person name="Omsland A."/>
            <person name="Gilk S.D."/>
            <person name="Williams K.P."/>
            <person name="Sobral B.W."/>
            <person name="Kupko J.J.III."/>
            <person name="Porcella S.F."/>
            <person name="Samuel J.E."/>
            <person name="Heinzen R.A."/>
        </authorList>
    </citation>
    <scope>NUCLEOTIDE SEQUENCE [LARGE SCALE GENOMIC DNA]</scope>
    <source>
        <strain evidence="1 2">Dugway 5J108-111</strain>
    </source>
</reference>
<organism evidence="1 2">
    <name type="scientific">Coxiella burnetii (strain Dugway 5J108-111)</name>
    <dbReference type="NCBI Taxonomy" id="434922"/>
    <lineage>
        <taxon>Bacteria</taxon>
        <taxon>Pseudomonadati</taxon>
        <taxon>Pseudomonadota</taxon>
        <taxon>Gammaproteobacteria</taxon>
        <taxon>Legionellales</taxon>
        <taxon>Coxiellaceae</taxon>
        <taxon>Coxiella</taxon>
    </lineage>
</organism>
<proteinExistence type="predicted"/>
<dbReference type="EMBL" id="CP000733">
    <property type="protein sequence ID" value="ABS78122.1"/>
    <property type="molecule type" value="Genomic_DNA"/>
</dbReference>
<dbReference type="KEGG" id="cbd:CBUD_1819"/>
<gene>
    <name evidence="1" type="ordered locus">CBUD_1819</name>
</gene>